<evidence type="ECO:0000313" key="2">
    <source>
        <dbReference type="Proteomes" id="UP000186744"/>
    </source>
</evidence>
<reference evidence="2" key="1">
    <citation type="submission" date="2017-01" db="EMBL/GenBank/DDBJ databases">
        <authorList>
            <person name="Varghese N."/>
            <person name="Submissions S."/>
        </authorList>
    </citation>
    <scope>NUCLEOTIDE SEQUENCE [LARGE SCALE GENOMIC DNA]</scope>
    <source>
        <strain evidence="2">DSM 18017</strain>
    </source>
</reference>
<protein>
    <submittedName>
        <fullName evidence="1">Uncharacterized protein</fullName>
    </submittedName>
</protein>
<sequence>MRIEMKLEDIIKAIRRNSLATLLGDQYIELDFDKIIIFAEHSVSTDTEYRFFKSKRGMGELLKEDNISYERLCSLKELSRLIDLFLAKYDKKTDDVLVIEIIDHLDNNKI</sequence>
<dbReference type="EMBL" id="FTOL01000001">
    <property type="protein sequence ID" value="SIS61647.1"/>
    <property type="molecule type" value="Genomic_DNA"/>
</dbReference>
<organism evidence="1 2">
    <name type="scientific">Chryseobacterium ureilyticum</name>
    <dbReference type="NCBI Taxonomy" id="373668"/>
    <lineage>
        <taxon>Bacteria</taxon>
        <taxon>Pseudomonadati</taxon>
        <taxon>Bacteroidota</taxon>
        <taxon>Flavobacteriia</taxon>
        <taxon>Flavobacteriales</taxon>
        <taxon>Weeksellaceae</taxon>
        <taxon>Chryseobacterium group</taxon>
        <taxon>Chryseobacterium</taxon>
    </lineage>
</organism>
<keyword evidence="2" id="KW-1185">Reference proteome</keyword>
<accession>A0A1N7KJB5</accession>
<evidence type="ECO:0000313" key="1">
    <source>
        <dbReference type="EMBL" id="SIS61647.1"/>
    </source>
</evidence>
<dbReference type="AlphaFoldDB" id="A0A1N7KJB5"/>
<proteinExistence type="predicted"/>
<dbReference type="STRING" id="373668.SAMN05421786_101526"/>
<name>A0A1N7KJB5_9FLAO</name>
<dbReference type="Proteomes" id="UP000186744">
    <property type="component" value="Unassembled WGS sequence"/>
</dbReference>
<gene>
    <name evidence="1" type="ORF">SAMN05421786_101526</name>
</gene>